<reference evidence="1 2" key="1">
    <citation type="journal article" date="2016" name="Nat. Commun.">
        <title>Thousands of microbial genomes shed light on interconnected biogeochemical processes in an aquifer system.</title>
        <authorList>
            <person name="Anantharaman K."/>
            <person name="Brown C.T."/>
            <person name="Hug L.A."/>
            <person name="Sharon I."/>
            <person name="Castelle C.J."/>
            <person name="Probst A.J."/>
            <person name="Thomas B.C."/>
            <person name="Singh A."/>
            <person name="Wilkins M.J."/>
            <person name="Karaoz U."/>
            <person name="Brodie E.L."/>
            <person name="Williams K.H."/>
            <person name="Hubbard S.S."/>
            <person name="Banfield J.F."/>
        </authorList>
    </citation>
    <scope>NUCLEOTIDE SEQUENCE [LARGE SCALE GENOMIC DNA]</scope>
</reference>
<comment type="caution">
    <text evidence="1">The sequence shown here is derived from an EMBL/GenBank/DDBJ whole genome shotgun (WGS) entry which is preliminary data.</text>
</comment>
<dbReference type="Proteomes" id="UP000176413">
    <property type="component" value="Unassembled WGS sequence"/>
</dbReference>
<proteinExistence type="predicted"/>
<evidence type="ECO:0000313" key="1">
    <source>
        <dbReference type="EMBL" id="OGH68805.1"/>
    </source>
</evidence>
<gene>
    <name evidence="1" type="ORF">A3D53_01050</name>
</gene>
<accession>A0A1F6MB14</accession>
<dbReference type="EMBL" id="MFQA01000029">
    <property type="protein sequence ID" value="OGH68805.1"/>
    <property type="molecule type" value="Genomic_DNA"/>
</dbReference>
<dbReference type="AlphaFoldDB" id="A0A1F6MB14"/>
<sequence length="131" mass="15021">MNLKKKIATKELNKVVTLGVLLEYTDSFLLPRMSDIIEKKLENAISGLKKEMAEMRVEFKKDLAAMKYDLKDYVDHKLANQTSDIFKRLNKRYEATEESDQKFKLKTVDLFKQGNIGSPEDRAYLAGLVGA</sequence>
<evidence type="ECO:0000313" key="2">
    <source>
        <dbReference type="Proteomes" id="UP000176413"/>
    </source>
</evidence>
<protein>
    <submittedName>
        <fullName evidence="1">Uncharacterized protein</fullName>
    </submittedName>
</protein>
<organism evidence="1 2">
    <name type="scientific">Candidatus Magasanikbacteria bacterium RIFCSPHIGHO2_02_FULL_45_10</name>
    <dbReference type="NCBI Taxonomy" id="1798679"/>
    <lineage>
        <taxon>Bacteria</taxon>
        <taxon>Candidatus Magasanikiibacteriota</taxon>
    </lineage>
</organism>
<name>A0A1F6MB14_9BACT</name>